<feature type="region of interest" description="Disordered" evidence="1">
    <location>
        <begin position="166"/>
        <end position="185"/>
    </location>
</feature>
<reference evidence="2" key="1">
    <citation type="journal article" date="2021" name="bioRxiv">
        <title>Whole Genome Assembly and Annotation of Northern Wild Rice, Zizania palustris L., Supports a Whole Genome Duplication in the Zizania Genus.</title>
        <authorList>
            <person name="Haas M."/>
            <person name="Kono T."/>
            <person name="Macchietto M."/>
            <person name="Millas R."/>
            <person name="McGilp L."/>
            <person name="Shao M."/>
            <person name="Duquette J."/>
            <person name="Hirsch C.N."/>
            <person name="Kimball J."/>
        </authorList>
    </citation>
    <scope>NUCLEOTIDE SEQUENCE</scope>
    <source>
        <tissue evidence="2">Fresh leaf tissue</tissue>
    </source>
</reference>
<keyword evidence="3" id="KW-1185">Reference proteome</keyword>
<organism evidence="2 3">
    <name type="scientific">Zizania palustris</name>
    <name type="common">Northern wild rice</name>
    <dbReference type="NCBI Taxonomy" id="103762"/>
    <lineage>
        <taxon>Eukaryota</taxon>
        <taxon>Viridiplantae</taxon>
        <taxon>Streptophyta</taxon>
        <taxon>Embryophyta</taxon>
        <taxon>Tracheophyta</taxon>
        <taxon>Spermatophyta</taxon>
        <taxon>Magnoliopsida</taxon>
        <taxon>Liliopsida</taxon>
        <taxon>Poales</taxon>
        <taxon>Poaceae</taxon>
        <taxon>BOP clade</taxon>
        <taxon>Oryzoideae</taxon>
        <taxon>Oryzeae</taxon>
        <taxon>Zizaniinae</taxon>
        <taxon>Zizania</taxon>
    </lineage>
</organism>
<comment type="caution">
    <text evidence="2">The sequence shown here is derived from an EMBL/GenBank/DDBJ whole genome shotgun (WGS) entry which is preliminary data.</text>
</comment>
<dbReference type="EMBL" id="JAAALK010000283">
    <property type="protein sequence ID" value="KAG8069677.1"/>
    <property type="molecule type" value="Genomic_DNA"/>
</dbReference>
<reference evidence="2" key="2">
    <citation type="submission" date="2021-02" db="EMBL/GenBank/DDBJ databases">
        <authorList>
            <person name="Kimball J.A."/>
            <person name="Haas M.W."/>
            <person name="Macchietto M."/>
            <person name="Kono T."/>
            <person name="Duquette J."/>
            <person name="Shao M."/>
        </authorList>
    </citation>
    <scope>NUCLEOTIDE SEQUENCE</scope>
    <source>
        <tissue evidence="2">Fresh leaf tissue</tissue>
    </source>
</reference>
<feature type="compositionally biased region" description="Low complexity" evidence="1">
    <location>
        <begin position="121"/>
        <end position="137"/>
    </location>
</feature>
<name>A0A8J5VGN2_ZIZPA</name>
<accession>A0A8J5VGN2</accession>
<dbReference type="Proteomes" id="UP000729402">
    <property type="component" value="Unassembled WGS sequence"/>
</dbReference>
<feature type="compositionally biased region" description="Pro residues" evidence="1">
    <location>
        <begin position="81"/>
        <end position="92"/>
    </location>
</feature>
<proteinExistence type="predicted"/>
<feature type="compositionally biased region" description="Basic residues" evidence="1">
    <location>
        <begin position="100"/>
        <end position="110"/>
    </location>
</feature>
<evidence type="ECO:0000313" key="3">
    <source>
        <dbReference type="Proteomes" id="UP000729402"/>
    </source>
</evidence>
<evidence type="ECO:0000256" key="1">
    <source>
        <dbReference type="SAM" id="MobiDB-lite"/>
    </source>
</evidence>
<evidence type="ECO:0000313" key="2">
    <source>
        <dbReference type="EMBL" id="KAG8069677.1"/>
    </source>
</evidence>
<gene>
    <name evidence="2" type="ORF">GUJ93_ZPchr0006g45038</name>
</gene>
<feature type="region of interest" description="Disordered" evidence="1">
    <location>
        <begin position="75"/>
        <end position="149"/>
    </location>
</feature>
<dbReference type="AlphaFoldDB" id="A0A8J5VGN2"/>
<feature type="compositionally biased region" description="Basic residues" evidence="1">
    <location>
        <begin position="173"/>
        <end position="185"/>
    </location>
</feature>
<sequence>MSPILLDVTTSTSLDITAKANPLSFCSKPSHRFDIKSSIGYLNHLPRHPPHLIFATSRRHVIIFPKLLRPAARLRRRPCCPRAPQPPPPPGLRPAATAPARRRPRQRRARTPPPPPHPRPRASAPAATARAGAAGAEARGRGCGGGCGARARRWGRRAGVAAGVAARGGGGARARRRRRRAAGRRSLGKMMTWRREVAKM</sequence>
<protein>
    <submittedName>
        <fullName evidence="2">Uncharacterized protein</fullName>
    </submittedName>
</protein>